<dbReference type="EMBL" id="JARIHO010000050">
    <property type="protein sequence ID" value="KAJ7321702.1"/>
    <property type="molecule type" value="Genomic_DNA"/>
</dbReference>
<protein>
    <submittedName>
        <fullName evidence="2">Uncharacterized protein</fullName>
    </submittedName>
</protein>
<reference evidence="2" key="1">
    <citation type="submission" date="2023-03" db="EMBL/GenBank/DDBJ databases">
        <title>Massive genome expansion in bonnet fungi (Mycena s.s.) driven by repeated elements and novel gene families across ecological guilds.</title>
        <authorList>
            <consortium name="Lawrence Berkeley National Laboratory"/>
            <person name="Harder C.B."/>
            <person name="Miyauchi S."/>
            <person name="Viragh M."/>
            <person name="Kuo A."/>
            <person name="Thoen E."/>
            <person name="Andreopoulos B."/>
            <person name="Lu D."/>
            <person name="Skrede I."/>
            <person name="Drula E."/>
            <person name="Henrissat B."/>
            <person name="Morin E."/>
            <person name="Kohler A."/>
            <person name="Barry K."/>
            <person name="LaButti K."/>
            <person name="Morin E."/>
            <person name="Salamov A."/>
            <person name="Lipzen A."/>
            <person name="Mereny Z."/>
            <person name="Hegedus B."/>
            <person name="Baldrian P."/>
            <person name="Stursova M."/>
            <person name="Weitz H."/>
            <person name="Taylor A."/>
            <person name="Grigoriev I.V."/>
            <person name="Nagy L.G."/>
            <person name="Martin F."/>
            <person name="Kauserud H."/>
        </authorList>
    </citation>
    <scope>NUCLEOTIDE SEQUENCE</scope>
    <source>
        <strain evidence="2">CBHHK002</strain>
    </source>
</reference>
<evidence type="ECO:0000256" key="1">
    <source>
        <dbReference type="SAM" id="SignalP"/>
    </source>
</evidence>
<feature type="chain" id="PRO_5042068856" evidence="1">
    <location>
        <begin position="23"/>
        <end position="135"/>
    </location>
</feature>
<organism evidence="2 3">
    <name type="scientific">Mycena albidolilacea</name>
    <dbReference type="NCBI Taxonomy" id="1033008"/>
    <lineage>
        <taxon>Eukaryota</taxon>
        <taxon>Fungi</taxon>
        <taxon>Dikarya</taxon>
        <taxon>Basidiomycota</taxon>
        <taxon>Agaricomycotina</taxon>
        <taxon>Agaricomycetes</taxon>
        <taxon>Agaricomycetidae</taxon>
        <taxon>Agaricales</taxon>
        <taxon>Marasmiineae</taxon>
        <taxon>Mycenaceae</taxon>
        <taxon>Mycena</taxon>
    </lineage>
</organism>
<sequence length="135" mass="14047">MFFSASIAMSFVLAFSGIAVHSAPVKLAVRGDFVPQACSGPNGTGTCTPLNVTLGDGPGSCTNLDFLAKSLILNVDNDCVSTKNADCNIDFNDENDFAVEHFSSDPDINDLSVVVKSVSCQAIPGLVNGLFPDAE</sequence>
<name>A0AAD7EHM4_9AGAR</name>
<comment type="caution">
    <text evidence="2">The sequence shown here is derived from an EMBL/GenBank/DDBJ whole genome shotgun (WGS) entry which is preliminary data.</text>
</comment>
<dbReference type="Proteomes" id="UP001218218">
    <property type="component" value="Unassembled WGS sequence"/>
</dbReference>
<evidence type="ECO:0000313" key="3">
    <source>
        <dbReference type="Proteomes" id="UP001218218"/>
    </source>
</evidence>
<keyword evidence="3" id="KW-1185">Reference proteome</keyword>
<keyword evidence="1" id="KW-0732">Signal</keyword>
<feature type="signal peptide" evidence="1">
    <location>
        <begin position="1"/>
        <end position="22"/>
    </location>
</feature>
<evidence type="ECO:0000313" key="2">
    <source>
        <dbReference type="EMBL" id="KAJ7321702.1"/>
    </source>
</evidence>
<gene>
    <name evidence="2" type="ORF">DFH08DRAFT_1085880</name>
</gene>
<dbReference type="AlphaFoldDB" id="A0AAD7EHM4"/>
<accession>A0AAD7EHM4</accession>
<proteinExistence type="predicted"/>